<name>N1QYQ0_AEGTA</name>
<dbReference type="EnsemblPlants" id="EMT13984">
    <property type="protein sequence ID" value="EMT13984"/>
    <property type="gene ID" value="F775_05625"/>
</dbReference>
<sequence length="51" mass="5985">MAAPMNGPTQKIHCNHNGHKCTLVVAKFLAWLDGRWEWEQDEIRQRVLLQN</sequence>
<reference evidence="1" key="1">
    <citation type="submission" date="2015-06" db="UniProtKB">
        <authorList>
            <consortium name="EnsemblPlants"/>
        </authorList>
    </citation>
    <scope>IDENTIFICATION</scope>
</reference>
<accession>N1QYQ0</accession>
<proteinExistence type="predicted"/>
<dbReference type="AlphaFoldDB" id="N1QYQ0"/>
<organism evidence="1">
    <name type="scientific">Aegilops tauschii</name>
    <name type="common">Tausch's goatgrass</name>
    <name type="synonym">Aegilops squarrosa</name>
    <dbReference type="NCBI Taxonomy" id="37682"/>
    <lineage>
        <taxon>Eukaryota</taxon>
        <taxon>Viridiplantae</taxon>
        <taxon>Streptophyta</taxon>
        <taxon>Embryophyta</taxon>
        <taxon>Tracheophyta</taxon>
        <taxon>Spermatophyta</taxon>
        <taxon>Magnoliopsida</taxon>
        <taxon>Liliopsida</taxon>
        <taxon>Poales</taxon>
        <taxon>Poaceae</taxon>
        <taxon>BOP clade</taxon>
        <taxon>Pooideae</taxon>
        <taxon>Triticodae</taxon>
        <taxon>Triticeae</taxon>
        <taxon>Triticinae</taxon>
        <taxon>Aegilops</taxon>
    </lineage>
</organism>
<evidence type="ECO:0000313" key="1">
    <source>
        <dbReference type="EnsemblPlants" id="EMT13984"/>
    </source>
</evidence>
<protein>
    <submittedName>
        <fullName evidence="1">Uncharacterized protein</fullName>
    </submittedName>
</protein>